<evidence type="ECO:0000313" key="3">
    <source>
        <dbReference type="Proteomes" id="UP001201812"/>
    </source>
</evidence>
<reference evidence="2" key="1">
    <citation type="submission" date="2022-01" db="EMBL/GenBank/DDBJ databases">
        <title>Genome Sequence Resource for Two Populations of Ditylenchus destructor, the Migratory Endoparasitic Phytonematode.</title>
        <authorList>
            <person name="Zhang H."/>
            <person name="Lin R."/>
            <person name="Xie B."/>
        </authorList>
    </citation>
    <scope>NUCLEOTIDE SEQUENCE</scope>
    <source>
        <strain evidence="2">BazhouSP</strain>
    </source>
</reference>
<dbReference type="PROSITE" id="PS00061">
    <property type="entry name" value="ADH_SHORT"/>
    <property type="match status" value="1"/>
</dbReference>
<dbReference type="GO" id="GO:0016491">
    <property type="term" value="F:oxidoreductase activity"/>
    <property type="evidence" value="ECO:0007669"/>
    <property type="project" value="UniProtKB-KW"/>
</dbReference>
<accession>A0AAD4NCD6</accession>
<dbReference type="Gene3D" id="3.40.50.720">
    <property type="entry name" value="NAD(P)-binding Rossmann-like Domain"/>
    <property type="match status" value="1"/>
</dbReference>
<sequence>MTSTVSDYVASFKSVLADFGNYFHATLISGTKGDAAVPKWMWVPVAAPIVYYSARYLWELATVTDLKNKVVFIAGADSGFGYLLAVKCAINDLTVFAGCLTEEGRDRLREETKHLPGRIIPVQLDVTDDDSVKAASEFVQYNLDQGQYLWALVLNAGFLAHYGPDPWCTVADYHKPMNINAFGMIRCVHAFLPMIKQSKGRIIAASSIAGRFSQAYGVAYSMSKYAVEAYTDGIRQELQPYGITVSILEPGAFRTNFVSYDAHRERVEGIWSRMPQDLRDEYGEDYKNKCKLLHRLTKSCDWKKH</sequence>
<dbReference type="Pfam" id="PF00106">
    <property type="entry name" value="adh_short"/>
    <property type="match status" value="1"/>
</dbReference>
<protein>
    <submittedName>
        <fullName evidence="2">Short chain dehydrogenase domain-containing protein</fullName>
    </submittedName>
</protein>
<keyword evidence="3" id="KW-1185">Reference proteome</keyword>
<dbReference type="InterPro" id="IPR036291">
    <property type="entry name" value="NAD(P)-bd_dom_sf"/>
</dbReference>
<evidence type="ECO:0000313" key="2">
    <source>
        <dbReference type="EMBL" id="KAI1719131.1"/>
    </source>
</evidence>
<dbReference type="PANTHER" id="PTHR43313">
    <property type="entry name" value="SHORT-CHAIN DEHYDROGENASE/REDUCTASE FAMILY 9C"/>
    <property type="match status" value="1"/>
</dbReference>
<dbReference type="InterPro" id="IPR020904">
    <property type="entry name" value="Sc_DH/Rdtase_CS"/>
</dbReference>
<evidence type="ECO:0000256" key="1">
    <source>
        <dbReference type="ARBA" id="ARBA00023002"/>
    </source>
</evidence>
<keyword evidence="1" id="KW-0560">Oxidoreductase</keyword>
<dbReference type="PANTHER" id="PTHR43313:SF34">
    <property type="entry name" value="RETINOL DEHYDROGENASE 7"/>
    <property type="match status" value="1"/>
</dbReference>
<dbReference type="Proteomes" id="UP001201812">
    <property type="component" value="Unassembled WGS sequence"/>
</dbReference>
<dbReference type="InterPro" id="IPR002347">
    <property type="entry name" value="SDR_fam"/>
</dbReference>
<dbReference type="EMBL" id="JAKKPZ010000007">
    <property type="protein sequence ID" value="KAI1719131.1"/>
    <property type="molecule type" value="Genomic_DNA"/>
</dbReference>
<dbReference type="AlphaFoldDB" id="A0AAD4NCD6"/>
<comment type="caution">
    <text evidence="2">The sequence shown here is derived from an EMBL/GenBank/DDBJ whole genome shotgun (WGS) entry which is preliminary data.</text>
</comment>
<dbReference type="PRINTS" id="PR00081">
    <property type="entry name" value="GDHRDH"/>
</dbReference>
<name>A0AAD4NCD6_9BILA</name>
<organism evidence="2 3">
    <name type="scientific">Ditylenchus destructor</name>
    <dbReference type="NCBI Taxonomy" id="166010"/>
    <lineage>
        <taxon>Eukaryota</taxon>
        <taxon>Metazoa</taxon>
        <taxon>Ecdysozoa</taxon>
        <taxon>Nematoda</taxon>
        <taxon>Chromadorea</taxon>
        <taxon>Rhabditida</taxon>
        <taxon>Tylenchina</taxon>
        <taxon>Tylenchomorpha</taxon>
        <taxon>Sphaerularioidea</taxon>
        <taxon>Anguinidae</taxon>
        <taxon>Anguininae</taxon>
        <taxon>Ditylenchus</taxon>
    </lineage>
</organism>
<gene>
    <name evidence="2" type="ORF">DdX_06258</name>
</gene>
<proteinExistence type="predicted"/>
<dbReference type="SUPFAM" id="SSF51735">
    <property type="entry name" value="NAD(P)-binding Rossmann-fold domains"/>
    <property type="match status" value="1"/>
</dbReference>
<dbReference type="GO" id="GO:0008202">
    <property type="term" value="P:steroid metabolic process"/>
    <property type="evidence" value="ECO:0007669"/>
    <property type="project" value="TreeGrafter"/>
</dbReference>